<dbReference type="InterPro" id="IPR018790">
    <property type="entry name" value="DUF2358"/>
</dbReference>
<evidence type="ECO:0000313" key="2">
    <source>
        <dbReference type="EnsemblMetazoa" id="PHUM213190-PA"/>
    </source>
</evidence>
<dbReference type="EMBL" id="DS235171">
    <property type="protein sequence ID" value="EEB12912.1"/>
    <property type="molecule type" value="Genomic_DNA"/>
</dbReference>
<dbReference type="RefSeq" id="XP_002425650.1">
    <property type="nucleotide sequence ID" value="XM_002425605.1"/>
</dbReference>
<dbReference type="CTD" id="8237455"/>
<dbReference type="EMBL" id="AAZO01002453">
    <property type="status" value="NOT_ANNOTATED_CDS"/>
    <property type="molecule type" value="Genomic_DNA"/>
</dbReference>
<proteinExistence type="predicted"/>
<organism>
    <name type="scientific">Pediculus humanus subsp. corporis</name>
    <name type="common">Body louse</name>
    <dbReference type="NCBI Taxonomy" id="121224"/>
    <lineage>
        <taxon>Eukaryota</taxon>
        <taxon>Metazoa</taxon>
        <taxon>Ecdysozoa</taxon>
        <taxon>Arthropoda</taxon>
        <taxon>Hexapoda</taxon>
        <taxon>Insecta</taxon>
        <taxon>Pterygota</taxon>
        <taxon>Neoptera</taxon>
        <taxon>Paraneoptera</taxon>
        <taxon>Psocodea</taxon>
        <taxon>Troctomorpha</taxon>
        <taxon>Phthiraptera</taxon>
        <taxon>Anoplura</taxon>
        <taxon>Pediculidae</taxon>
        <taxon>Pediculus</taxon>
    </lineage>
</organism>
<dbReference type="OrthoDB" id="44820at2759"/>
<dbReference type="Pfam" id="PF10184">
    <property type="entry name" value="DUF2358"/>
    <property type="match status" value="1"/>
</dbReference>
<dbReference type="GeneID" id="8237455"/>
<name>E0VHM6_PEDHC</name>
<reference evidence="1" key="2">
    <citation type="submission" date="2007-04" db="EMBL/GenBank/DDBJ databases">
        <title>The genome of the human body louse.</title>
        <authorList>
            <consortium name="The Human Body Louse Genome Consortium"/>
            <person name="Kirkness E."/>
            <person name="Walenz B."/>
            <person name="Hass B."/>
            <person name="Bruggner R."/>
            <person name="Strausberg R."/>
        </authorList>
    </citation>
    <scope>NUCLEOTIDE SEQUENCE</scope>
    <source>
        <strain evidence="1">USDA</strain>
    </source>
</reference>
<sequence length="307" mass="34828">MVQQNLVISGHILLRGVMAVCLKRFFKNNGSGILTTRKNQRTNCLGQKSFGATEPFYGEGIRVNISSSGISFGHYCTKENKAYKMDEQKDLGNSGKAGPDQVLNVFNVLSNDLPKLFVKSMNYDIYHHNIIFENNIKGVKTVGLFNYSKQISLLRAVGHIKFAYVKFDVLKITAHPEDGTVRVRWRIRGIPNYRALMSFLSFISSFNAKQLDGWYDGFSIFYVGSDGLIHKHTVDKMIPDSEEKVSNIQNNLAAKIALVLGVMMNDISSSNFFKNNVQNDQVVTKFLKKFEDDHLFKTKQLETRFVN</sequence>
<dbReference type="InParanoid" id="E0VHM6"/>
<keyword evidence="3" id="KW-1185">Reference proteome</keyword>
<reference evidence="2" key="3">
    <citation type="submission" date="2021-02" db="UniProtKB">
        <authorList>
            <consortium name="EnsemblMetazoa"/>
        </authorList>
    </citation>
    <scope>IDENTIFICATION</scope>
    <source>
        <strain evidence="2">USDA</strain>
    </source>
</reference>
<dbReference type="VEuPathDB" id="VectorBase:PHUM213190"/>
<dbReference type="KEGG" id="phu:Phum_PHUM213190"/>
<gene>
    <name evidence="2" type="primary">8237455</name>
    <name evidence="1" type="ORF">Phum_PHUM213190</name>
</gene>
<evidence type="ECO:0000313" key="1">
    <source>
        <dbReference type="EMBL" id="EEB12912.1"/>
    </source>
</evidence>
<evidence type="ECO:0000313" key="3">
    <source>
        <dbReference type="Proteomes" id="UP000009046"/>
    </source>
</evidence>
<dbReference type="PANTHER" id="PTHR31094">
    <property type="entry name" value="RIKEN CDNA 2310061I04 GENE"/>
    <property type="match status" value="1"/>
</dbReference>
<dbReference type="PANTHER" id="PTHR31094:SF2">
    <property type="entry name" value="RIKEN CDNA 2310061I04 GENE"/>
    <property type="match status" value="1"/>
</dbReference>
<reference evidence="1" key="1">
    <citation type="submission" date="2007-04" db="EMBL/GenBank/DDBJ databases">
        <title>Annotation of Pediculus humanus corporis strain USDA.</title>
        <authorList>
            <person name="Kirkness E."/>
            <person name="Hannick L."/>
            <person name="Hass B."/>
            <person name="Bruggner R."/>
            <person name="Lawson D."/>
            <person name="Bidwell S."/>
            <person name="Joardar V."/>
            <person name="Caler E."/>
            <person name="Walenz B."/>
            <person name="Inman J."/>
            <person name="Schobel S."/>
            <person name="Galinsky K."/>
            <person name="Amedeo P."/>
            <person name="Strausberg R."/>
        </authorList>
    </citation>
    <scope>NUCLEOTIDE SEQUENCE</scope>
    <source>
        <strain evidence="1">USDA</strain>
    </source>
</reference>
<dbReference type="eggNOG" id="KOG4457">
    <property type="taxonomic scope" value="Eukaryota"/>
</dbReference>
<dbReference type="FunCoup" id="E0VHM6">
    <property type="interactions" value="31"/>
</dbReference>
<dbReference type="HOGENOM" id="CLU_058291_1_0_1"/>
<dbReference type="AlphaFoldDB" id="E0VHM6"/>
<dbReference type="Proteomes" id="UP000009046">
    <property type="component" value="Unassembled WGS sequence"/>
</dbReference>
<dbReference type="EnsemblMetazoa" id="PHUM213190-RA">
    <property type="protein sequence ID" value="PHUM213190-PA"/>
    <property type="gene ID" value="PHUM213190"/>
</dbReference>
<dbReference type="STRING" id="121224.E0VHM6"/>
<accession>E0VHM6</accession>
<protein>
    <submittedName>
        <fullName evidence="1 2">Uncharacterized protein</fullName>
    </submittedName>
</protein>